<name>A0ABW0PS07_9HYPH</name>
<keyword evidence="3" id="KW-1003">Cell membrane</keyword>
<reference evidence="10" key="1">
    <citation type="journal article" date="2019" name="Int. J. Syst. Evol. Microbiol.">
        <title>The Global Catalogue of Microorganisms (GCM) 10K type strain sequencing project: providing services to taxonomists for standard genome sequencing and annotation.</title>
        <authorList>
            <consortium name="The Broad Institute Genomics Platform"/>
            <consortium name="The Broad Institute Genome Sequencing Center for Infectious Disease"/>
            <person name="Wu L."/>
            <person name="Ma J."/>
        </authorList>
    </citation>
    <scope>NUCLEOTIDE SEQUENCE [LARGE SCALE GENOMIC DNA]</scope>
    <source>
        <strain evidence="10">KACC 12633</strain>
    </source>
</reference>
<dbReference type="PANTHER" id="PTHR43386">
    <property type="entry name" value="OLIGOPEPTIDE TRANSPORT SYSTEM PERMEASE PROTEIN APPC"/>
    <property type="match status" value="1"/>
</dbReference>
<dbReference type="InterPro" id="IPR050366">
    <property type="entry name" value="BP-dependent_transpt_permease"/>
</dbReference>
<keyword evidence="6 7" id="KW-0472">Membrane</keyword>
<keyword evidence="2 7" id="KW-0813">Transport</keyword>
<dbReference type="EMBL" id="JBHSML010000002">
    <property type="protein sequence ID" value="MFC5515325.1"/>
    <property type="molecule type" value="Genomic_DNA"/>
</dbReference>
<evidence type="ECO:0000313" key="10">
    <source>
        <dbReference type="Proteomes" id="UP001596150"/>
    </source>
</evidence>
<dbReference type="PROSITE" id="PS50928">
    <property type="entry name" value="ABC_TM1"/>
    <property type="match status" value="1"/>
</dbReference>
<feature type="transmembrane region" description="Helical" evidence="7">
    <location>
        <begin position="207"/>
        <end position="230"/>
    </location>
</feature>
<comment type="caution">
    <text evidence="9">The sequence shown here is derived from an EMBL/GenBank/DDBJ whole genome shotgun (WGS) entry which is preliminary data.</text>
</comment>
<accession>A0ABW0PS07</accession>
<keyword evidence="4 7" id="KW-0812">Transmembrane</keyword>
<dbReference type="PANTHER" id="PTHR43386:SF25">
    <property type="entry name" value="PEPTIDE ABC TRANSPORTER PERMEASE PROTEIN"/>
    <property type="match status" value="1"/>
</dbReference>
<protein>
    <submittedName>
        <fullName evidence="9">ABC transporter permease</fullName>
    </submittedName>
</protein>
<evidence type="ECO:0000313" key="9">
    <source>
        <dbReference type="EMBL" id="MFC5515325.1"/>
    </source>
</evidence>
<gene>
    <name evidence="9" type="ORF">ACFPP9_06045</name>
</gene>
<dbReference type="Pfam" id="PF00528">
    <property type="entry name" value="BPD_transp_1"/>
    <property type="match status" value="1"/>
</dbReference>
<feature type="transmembrane region" description="Helical" evidence="7">
    <location>
        <begin position="250"/>
        <end position="275"/>
    </location>
</feature>
<sequence length="292" mass="30543">MTQSTTLTLRPARFGMLSAITSDKGAFFGLIVLGIFVFAAIFAPLIAPFGPNEADPMLRLGAPGTAGHWLGLDHQGRDILSRLIWGSRLTLATGIIPVAVGALIALPIGLLAAWYDRAGGWILRGMDVLFAFPMALLAIMVAAFLGSGVGNMMISLVIVLLPYNVRVVYQAAVEQKSLPYVEALRVVGTPVRTILFVELLPNVASAAIVYATTIVGSMVITAAGLSFLGLGVQPPGAEWGIMVAEGRSVIFIAPHVAAIPGLCLSLLVIACSLLGDGVRDALDPRIRASFGA</sequence>
<proteinExistence type="inferred from homology"/>
<evidence type="ECO:0000259" key="8">
    <source>
        <dbReference type="PROSITE" id="PS50928"/>
    </source>
</evidence>
<feature type="transmembrane region" description="Helical" evidence="7">
    <location>
        <begin position="26"/>
        <end position="47"/>
    </location>
</feature>
<feature type="transmembrane region" description="Helical" evidence="7">
    <location>
        <begin position="91"/>
        <end position="115"/>
    </location>
</feature>
<comment type="similarity">
    <text evidence="7">Belongs to the binding-protein-dependent transport system permease family.</text>
</comment>
<comment type="subcellular location">
    <subcellularLocation>
        <location evidence="1 7">Cell membrane</location>
        <topology evidence="1 7">Multi-pass membrane protein</topology>
    </subcellularLocation>
</comment>
<evidence type="ECO:0000256" key="5">
    <source>
        <dbReference type="ARBA" id="ARBA00022989"/>
    </source>
</evidence>
<organism evidence="9 10">
    <name type="scientific">Kaistia terrae</name>
    <dbReference type="NCBI Taxonomy" id="537017"/>
    <lineage>
        <taxon>Bacteria</taxon>
        <taxon>Pseudomonadati</taxon>
        <taxon>Pseudomonadota</taxon>
        <taxon>Alphaproteobacteria</taxon>
        <taxon>Hyphomicrobiales</taxon>
        <taxon>Kaistiaceae</taxon>
        <taxon>Kaistia</taxon>
    </lineage>
</organism>
<dbReference type="CDD" id="cd06261">
    <property type="entry name" value="TM_PBP2"/>
    <property type="match status" value="1"/>
</dbReference>
<dbReference type="SUPFAM" id="SSF161098">
    <property type="entry name" value="MetI-like"/>
    <property type="match status" value="1"/>
</dbReference>
<dbReference type="InterPro" id="IPR025966">
    <property type="entry name" value="OppC_N"/>
</dbReference>
<keyword evidence="10" id="KW-1185">Reference proteome</keyword>
<evidence type="ECO:0000256" key="6">
    <source>
        <dbReference type="ARBA" id="ARBA00023136"/>
    </source>
</evidence>
<feature type="transmembrane region" description="Helical" evidence="7">
    <location>
        <begin position="127"/>
        <end position="146"/>
    </location>
</feature>
<keyword evidence="5 7" id="KW-1133">Transmembrane helix</keyword>
<dbReference type="InterPro" id="IPR000515">
    <property type="entry name" value="MetI-like"/>
</dbReference>
<feature type="domain" description="ABC transmembrane type-1" evidence="8">
    <location>
        <begin position="87"/>
        <end position="275"/>
    </location>
</feature>
<dbReference type="Pfam" id="PF12911">
    <property type="entry name" value="OppC_N"/>
    <property type="match status" value="1"/>
</dbReference>
<evidence type="ECO:0000256" key="3">
    <source>
        <dbReference type="ARBA" id="ARBA00022475"/>
    </source>
</evidence>
<evidence type="ECO:0000256" key="4">
    <source>
        <dbReference type="ARBA" id="ARBA00022692"/>
    </source>
</evidence>
<dbReference type="InterPro" id="IPR035906">
    <property type="entry name" value="MetI-like_sf"/>
</dbReference>
<evidence type="ECO:0000256" key="7">
    <source>
        <dbReference type="RuleBase" id="RU363032"/>
    </source>
</evidence>
<evidence type="ECO:0000256" key="1">
    <source>
        <dbReference type="ARBA" id="ARBA00004651"/>
    </source>
</evidence>
<evidence type="ECO:0000256" key="2">
    <source>
        <dbReference type="ARBA" id="ARBA00022448"/>
    </source>
</evidence>
<dbReference type="RefSeq" id="WP_266343315.1">
    <property type="nucleotide sequence ID" value="NZ_JAPKNH010000002.1"/>
</dbReference>
<dbReference type="Proteomes" id="UP001596150">
    <property type="component" value="Unassembled WGS sequence"/>
</dbReference>
<dbReference type="Gene3D" id="1.10.3720.10">
    <property type="entry name" value="MetI-like"/>
    <property type="match status" value="1"/>
</dbReference>